<sequence length="316" mass="36750">MNSDIQELVKDKLSIKSKNNTYTWTLKLNNSLNIGHLVPLFTLADVLKKSAFVKIFIDDFTDKPSEIMNRRSVLMKDILLNFFKKMECNTELISFCCTSEIRNNEEYVMDFYKMISVTTESQVIKTIYNTSDNLKLYNYIEPILFINDLQSVSKSNILIGENKESFCELSKNVLNDIHKDELSFISHPVIRDYKGNVMSKSNKNTSINITDGNNNINNKIKKFFCEEGNLKTDIFDIYEFIIFPSYERKGEELVVEKRDNISTTYKNIESLKEDFVMKQVHPGDLKDTCAKNVLRILDSLFDRSPEYLKKLNSAFN</sequence>
<dbReference type="SUPFAM" id="SSF52374">
    <property type="entry name" value="Nucleotidylyl transferase"/>
    <property type="match status" value="1"/>
</dbReference>
<comment type="catalytic activity">
    <reaction evidence="8">
        <text>tRNA(Tyr) + L-tyrosine + ATP = L-tyrosyl-tRNA(Tyr) + AMP + diphosphate + H(+)</text>
        <dbReference type="Rhea" id="RHEA:10220"/>
        <dbReference type="Rhea" id="RHEA-COMP:9706"/>
        <dbReference type="Rhea" id="RHEA-COMP:9707"/>
        <dbReference type="ChEBI" id="CHEBI:15378"/>
        <dbReference type="ChEBI" id="CHEBI:30616"/>
        <dbReference type="ChEBI" id="CHEBI:33019"/>
        <dbReference type="ChEBI" id="CHEBI:58315"/>
        <dbReference type="ChEBI" id="CHEBI:78442"/>
        <dbReference type="ChEBI" id="CHEBI:78536"/>
        <dbReference type="ChEBI" id="CHEBI:456215"/>
        <dbReference type="EC" id="6.1.1.1"/>
    </reaction>
</comment>
<gene>
    <name evidence="10" type="primary">SYY</name>
    <name evidence="10" type="ORF">NBO_371g0002</name>
</gene>
<evidence type="ECO:0000256" key="8">
    <source>
        <dbReference type="ARBA" id="ARBA00048248"/>
    </source>
</evidence>
<dbReference type="EC" id="6.1.1.1" evidence="1"/>
<protein>
    <recommendedName>
        <fullName evidence="1">tyrosine--tRNA ligase</fullName>
        <ecNumber evidence="1">6.1.1.1</ecNumber>
    </recommendedName>
    <alternativeName>
        <fullName evidence="7">Tyrosyl-tRNA synthetase</fullName>
    </alternativeName>
</protein>
<evidence type="ECO:0000256" key="1">
    <source>
        <dbReference type="ARBA" id="ARBA00013160"/>
    </source>
</evidence>
<dbReference type="PANTHER" id="PTHR46264:SF4">
    <property type="entry name" value="TYROSINE--TRNA LIGASE, CYTOPLASMIC"/>
    <property type="match status" value="1"/>
</dbReference>
<dbReference type="GO" id="GO:0006437">
    <property type="term" value="P:tyrosyl-tRNA aminoacylation"/>
    <property type="evidence" value="ECO:0007669"/>
    <property type="project" value="TreeGrafter"/>
</dbReference>
<dbReference type="HOGENOM" id="CLU_880275_0_0_1"/>
<evidence type="ECO:0000256" key="5">
    <source>
        <dbReference type="ARBA" id="ARBA00022917"/>
    </source>
</evidence>
<dbReference type="GO" id="GO:0004831">
    <property type="term" value="F:tyrosine-tRNA ligase activity"/>
    <property type="evidence" value="ECO:0007669"/>
    <property type="project" value="UniProtKB-EC"/>
</dbReference>
<accession>R0MIX3</accession>
<evidence type="ECO:0000256" key="3">
    <source>
        <dbReference type="ARBA" id="ARBA00022741"/>
    </source>
</evidence>
<evidence type="ECO:0000313" key="11">
    <source>
        <dbReference type="Proteomes" id="UP000016927"/>
    </source>
</evidence>
<evidence type="ECO:0000256" key="4">
    <source>
        <dbReference type="ARBA" id="ARBA00022840"/>
    </source>
</evidence>
<dbReference type="Gene3D" id="1.10.240.10">
    <property type="entry name" value="Tyrosyl-Transfer RNA Synthetase"/>
    <property type="match status" value="1"/>
</dbReference>
<dbReference type="VEuPathDB" id="MicrosporidiaDB:NBO_371g0002"/>
<evidence type="ECO:0000313" key="10">
    <source>
        <dbReference type="EMBL" id="EOB12748.1"/>
    </source>
</evidence>
<keyword evidence="2 9" id="KW-0436">Ligase</keyword>
<reference evidence="10 11" key="1">
    <citation type="journal article" date="2013" name="BMC Genomics">
        <title>Comparative genomics of parasitic silkworm microsporidia reveal an association between genome expansion and host adaptation.</title>
        <authorList>
            <person name="Pan G."/>
            <person name="Xu J."/>
            <person name="Li T."/>
            <person name="Xia Q."/>
            <person name="Liu S.L."/>
            <person name="Zhang G."/>
            <person name="Li S."/>
            <person name="Li C."/>
            <person name="Liu H."/>
            <person name="Yang L."/>
            <person name="Liu T."/>
            <person name="Zhang X."/>
            <person name="Wu Z."/>
            <person name="Fan W."/>
            <person name="Dang X."/>
            <person name="Xiang H."/>
            <person name="Tao M."/>
            <person name="Li Y."/>
            <person name="Hu J."/>
            <person name="Li Z."/>
            <person name="Lin L."/>
            <person name="Luo J."/>
            <person name="Geng L."/>
            <person name="Wang L."/>
            <person name="Long M."/>
            <person name="Wan Y."/>
            <person name="He N."/>
            <person name="Zhang Z."/>
            <person name="Lu C."/>
            <person name="Keeling P.J."/>
            <person name="Wang J."/>
            <person name="Xiang Z."/>
            <person name="Zhou Z."/>
        </authorList>
    </citation>
    <scope>NUCLEOTIDE SEQUENCE [LARGE SCALE GENOMIC DNA]</scope>
    <source>
        <strain evidence="11">CQ1 / CVCC 102059</strain>
    </source>
</reference>
<dbReference type="GO" id="GO:0005737">
    <property type="term" value="C:cytoplasm"/>
    <property type="evidence" value="ECO:0007669"/>
    <property type="project" value="TreeGrafter"/>
</dbReference>
<dbReference type="Proteomes" id="UP000016927">
    <property type="component" value="Unassembled WGS sequence"/>
</dbReference>
<evidence type="ECO:0000256" key="6">
    <source>
        <dbReference type="ARBA" id="ARBA00023146"/>
    </source>
</evidence>
<dbReference type="STRING" id="578461.R0MIX3"/>
<keyword evidence="11" id="KW-1185">Reference proteome</keyword>
<keyword evidence="3 9" id="KW-0547">Nucleotide-binding</keyword>
<dbReference type="InterPro" id="IPR014729">
    <property type="entry name" value="Rossmann-like_a/b/a_fold"/>
</dbReference>
<keyword evidence="6 9" id="KW-0030">Aminoacyl-tRNA synthetase</keyword>
<evidence type="ECO:0000256" key="9">
    <source>
        <dbReference type="RuleBase" id="RU363036"/>
    </source>
</evidence>
<dbReference type="InterPro" id="IPR050489">
    <property type="entry name" value="Tyr-tRNA_synthase"/>
</dbReference>
<dbReference type="Gene3D" id="3.40.50.620">
    <property type="entry name" value="HUPs"/>
    <property type="match status" value="1"/>
</dbReference>
<dbReference type="PANTHER" id="PTHR46264">
    <property type="entry name" value="TYROSINE-TRNA LIGASE"/>
    <property type="match status" value="1"/>
</dbReference>
<dbReference type="AlphaFoldDB" id="R0MIX3"/>
<dbReference type="InterPro" id="IPR002305">
    <property type="entry name" value="aa-tRNA-synth_Ic"/>
</dbReference>
<proteinExistence type="inferred from homology"/>
<comment type="similarity">
    <text evidence="9">Belongs to the class-I aminoacyl-tRNA synthetase family.</text>
</comment>
<keyword evidence="4 9" id="KW-0067">ATP-binding</keyword>
<evidence type="ECO:0000256" key="2">
    <source>
        <dbReference type="ARBA" id="ARBA00022598"/>
    </source>
</evidence>
<dbReference type="OrthoDB" id="197206at2759"/>
<dbReference type="OMA" id="MECNTEL"/>
<dbReference type="Pfam" id="PF00579">
    <property type="entry name" value="tRNA-synt_1b"/>
    <property type="match status" value="1"/>
</dbReference>
<organism evidence="10 11">
    <name type="scientific">Nosema bombycis (strain CQ1 / CVCC 102059)</name>
    <name type="common">Microsporidian parasite</name>
    <name type="synonym">Pebrine of silkworm</name>
    <dbReference type="NCBI Taxonomy" id="578461"/>
    <lineage>
        <taxon>Eukaryota</taxon>
        <taxon>Fungi</taxon>
        <taxon>Fungi incertae sedis</taxon>
        <taxon>Microsporidia</taxon>
        <taxon>Nosematidae</taxon>
        <taxon>Nosema</taxon>
    </lineage>
</organism>
<keyword evidence="5 9" id="KW-0648">Protein biosynthesis</keyword>
<dbReference type="GO" id="GO:0005524">
    <property type="term" value="F:ATP binding"/>
    <property type="evidence" value="ECO:0007669"/>
    <property type="project" value="UniProtKB-KW"/>
</dbReference>
<dbReference type="EMBL" id="KB909279">
    <property type="protein sequence ID" value="EOB12748.1"/>
    <property type="molecule type" value="Genomic_DNA"/>
</dbReference>
<name>R0MIX3_NOSB1</name>
<evidence type="ECO:0000256" key="7">
    <source>
        <dbReference type="ARBA" id="ARBA00033323"/>
    </source>
</evidence>